<accession>A0A9W6NY21</accession>
<protein>
    <submittedName>
        <fullName evidence="1">Uncharacterized protein</fullName>
    </submittedName>
</protein>
<dbReference type="AlphaFoldDB" id="A0A9W6NY21"/>
<dbReference type="Proteomes" id="UP001143463">
    <property type="component" value="Unassembled WGS sequence"/>
</dbReference>
<reference evidence="1" key="2">
    <citation type="submission" date="2023-01" db="EMBL/GenBank/DDBJ databases">
        <authorList>
            <person name="Sun Q."/>
            <person name="Evtushenko L."/>
        </authorList>
    </citation>
    <scope>NUCLEOTIDE SEQUENCE</scope>
    <source>
        <strain evidence="1">VKM Ac-1069</strain>
    </source>
</reference>
<keyword evidence="2" id="KW-1185">Reference proteome</keyword>
<dbReference type="Gene3D" id="1.10.3230.30">
    <property type="entry name" value="Phage gp6-like head-tail connector protein"/>
    <property type="match status" value="1"/>
</dbReference>
<organism evidence="1 2">
    <name type="scientific">Pseudonocardia halophobica</name>
    <dbReference type="NCBI Taxonomy" id="29401"/>
    <lineage>
        <taxon>Bacteria</taxon>
        <taxon>Bacillati</taxon>
        <taxon>Actinomycetota</taxon>
        <taxon>Actinomycetes</taxon>
        <taxon>Pseudonocardiales</taxon>
        <taxon>Pseudonocardiaceae</taxon>
        <taxon>Pseudonocardia</taxon>
    </lineage>
</organism>
<evidence type="ECO:0000313" key="1">
    <source>
        <dbReference type="EMBL" id="GLL13469.1"/>
    </source>
</evidence>
<name>A0A9W6NY21_9PSEU</name>
<dbReference type="EMBL" id="BSFQ01000022">
    <property type="protein sequence ID" value="GLL13469.1"/>
    <property type="molecule type" value="Genomic_DNA"/>
</dbReference>
<evidence type="ECO:0000313" key="2">
    <source>
        <dbReference type="Proteomes" id="UP001143463"/>
    </source>
</evidence>
<reference evidence="1" key="1">
    <citation type="journal article" date="2014" name="Int. J. Syst. Evol. Microbiol.">
        <title>Complete genome sequence of Corynebacterium casei LMG S-19264T (=DSM 44701T), isolated from a smear-ripened cheese.</title>
        <authorList>
            <consortium name="US DOE Joint Genome Institute (JGI-PGF)"/>
            <person name="Walter F."/>
            <person name="Albersmeier A."/>
            <person name="Kalinowski J."/>
            <person name="Ruckert C."/>
        </authorList>
    </citation>
    <scope>NUCLEOTIDE SEQUENCE</scope>
    <source>
        <strain evidence="1">VKM Ac-1069</strain>
    </source>
</reference>
<dbReference type="RefSeq" id="WP_037046957.1">
    <property type="nucleotide sequence ID" value="NZ_BAAAUZ010000007.1"/>
</dbReference>
<proteinExistence type="predicted"/>
<comment type="caution">
    <text evidence="1">The sequence shown here is derived from an EMBL/GenBank/DDBJ whole genome shotgun (WGS) entry which is preliminary data.</text>
</comment>
<gene>
    <name evidence="1" type="ORF">GCM10017577_46130</name>
</gene>
<sequence length="219" mass="24015">MAWNPDYCTVGELCDYLRVGDTADDGQIALAISAASRAVDNTCRRQFGIDDVAKPRVYTARVDEHGRHVVDVDDTMYVPGDGTYPPSYPPFFPSTGTVPIVVAADFAGDGGFATTITSWSWGPSNAPMSGRPWTQLVSRQALPLRPDAVRITSRWGWTEFPEAIRQATLMQAARFHARRDAPFGVAGSPETGSELRLLAKVDPDVAVLLQPFTRKWWTA</sequence>